<dbReference type="GO" id="GO:0030154">
    <property type="term" value="P:cell differentiation"/>
    <property type="evidence" value="ECO:0007669"/>
    <property type="project" value="TreeGrafter"/>
</dbReference>
<proteinExistence type="predicted"/>
<dbReference type="CDD" id="cd01389">
    <property type="entry name" value="HMG-box_ROX1-like"/>
    <property type="match status" value="1"/>
</dbReference>
<dbReference type="GO" id="GO:0000978">
    <property type="term" value="F:RNA polymerase II cis-regulatory region sequence-specific DNA binding"/>
    <property type="evidence" value="ECO:0007669"/>
    <property type="project" value="TreeGrafter"/>
</dbReference>
<feature type="domain" description="HMG box" evidence="5">
    <location>
        <begin position="168"/>
        <end position="233"/>
    </location>
</feature>
<evidence type="ECO:0000256" key="3">
    <source>
        <dbReference type="PROSITE-ProRule" id="PRU00267"/>
    </source>
</evidence>
<feature type="region of interest" description="Disordered" evidence="4">
    <location>
        <begin position="1"/>
        <end position="38"/>
    </location>
</feature>
<dbReference type="InterPro" id="IPR009071">
    <property type="entry name" value="HMG_box_dom"/>
</dbReference>
<feature type="region of interest" description="Disordered" evidence="4">
    <location>
        <begin position="138"/>
        <end position="166"/>
    </location>
</feature>
<dbReference type="Pfam" id="PF00505">
    <property type="entry name" value="HMG_box"/>
    <property type="match status" value="1"/>
</dbReference>
<keyword evidence="1 3" id="KW-0238">DNA-binding</keyword>
<reference evidence="6 7" key="1">
    <citation type="submission" date="2024-01" db="EMBL/GenBank/DDBJ databases">
        <title>A draft genome for a cacao thread blight-causing isolate of Paramarasmius palmivorus.</title>
        <authorList>
            <person name="Baruah I.K."/>
            <person name="Bukari Y."/>
            <person name="Amoako-Attah I."/>
            <person name="Meinhardt L.W."/>
            <person name="Bailey B.A."/>
            <person name="Cohen S.P."/>
        </authorList>
    </citation>
    <scope>NUCLEOTIDE SEQUENCE [LARGE SCALE GENOMIC DNA]</scope>
    <source>
        <strain evidence="6 7">GH-12</strain>
    </source>
</reference>
<evidence type="ECO:0000313" key="6">
    <source>
        <dbReference type="EMBL" id="KAK7030876.1"/>
    </source>
</evidence>
<feature type="compositionally biased region" description="Low complexity" evidence="4">
    <location>
        <begin position="281"/>
        <end position="290"/>
    </location>
</feature>
<keyword evidence="3" id="KW-0539">Nucleus</keyword>
<dbReference type="InterPro" id="IPR050140">
    <property type="entry name" value="SRY-related_HMG-box_TF-like"/>
</dbReference>
<feature type="DNA-binding region" description="HMG box" evidence="3">
    <location>
        <begin position="168"/>
        <end position="233"/>
    </location>
</feature>
<dbReference type="GO" id="GO:0000122">
    <property type="term" value="P:negative regulation of transcription by RNA polymerase II"/>
    <property type="evidence" value="ECO:0007669"/>
    <property type="project" value="TreeGrafter"/>
</dbReference>
<gene>
    <name evidence="6" type="ORF">VNI00_013986</name>
</gene>
<evidence type="ECO:0000256" key="4">
    <source>
        <dbReference type="SAM" id="MobiDB-lite"/>
    </source>
</evidence>
<dbReference type="AlphaFoldDB" id="A0AAW0BXU3"/>
<dbReference type="SUPFAM" id="SSF47095">
    <property type="entry name" value="HMG-box"/>
    <property type="match status" value="1"/>
</dbReference>
<organism evidence="6 7">
    <name type="scientific">Paramarasmius palmivorus</name>
    <dbReference type="NCBI Taxonomy" id="297713"/>
    <lineage>
        <taxon>Eukaryota</taxon>
        <taxon>Fungi</taxon>
        <taxon>Dikarya</taxon>
        <taxon>Basidiomycota</taxon>
        <taxon>Agaricomycotina</taxon>
        <taxon>Agaricomycetes</taxon>
        <taxon>Agaricomycetidae</taxon>
        <taxon>Agaricales</taxon>
        <taxon>Marasmiineae</taxon>
        <taxon>Marasmiaceae</taxon>
        <taxon>Paramarasmius</taxon>
    </lineage>
</organism>
<dbReference type="Gene3D" id="1.10.30.10">
    <property type="entry name" value="High mobility group box domain"/>
    <property type="match status" value="1"/>
</dbReference>
<dbReference type="GO" id="GO:0005634">
    <property type="term" value="C:nucleus"/>
    <property type="evidence" value="ECO:0007669"/>
    <property type="project" value="UniProtKB-UniRule"/>
</dbReference>
<accession>A0AAW0BXU3</accession>
<evidence type="ECO:0000313" key="7">
    <source>
        <dbReference type="Proteomes" id="UP001383192"/>
    </source>
</evidence>
<evidence type="ECO:0000256" key="2">
    <source>
        <dbReference type="ARBA" id="ARBA00023163"/>
    </source>
</evidence>
<feature type="region of interest" description="Disordered" evidence="4">
    <location>
        <begin position="277"/>
        <end position="296"/>
    </location>
</feature>
<dbReference type="PROSITE" id="PS50118">
    <property type="entry name" value="HMG_BOX_2"/>
    <property type="match status" value="1"/>
</dbReference>
<feature type="compositionally biased region" description="Basic and acidic residues" evidence="4">
    <location>
        <begin position="246"/>
        <end position="258"/>
    </location>
</feature>
<feature type="region of interest" description="Disordered" evidence="4">
    <location>
        <begin position="559"/>
        <end position="613"/>
    </location>
</feature>
<comment type="caution">
    <text evidence="6">The sequence shown here is derived from an EMBL/GenBank/DDBJ whole genome shotgun (WGS) entry which is preliminary data.</text>
</comment>
<evidence type="ECO:0000256" key="1">
    <source>
        <dbReference type="ARBA" id="ARBA00023125"/>
    </source>
</evidence>
<dbReference type="EMBL" id="JAYKXP010000074">
    <property type="protein sequence ID" value="KAK7030876.1"/>
    <property type="molecule type" value="Genomic_DNA"/>
</dbReference>
<keyword evidence="2" id="KW-0804">Transcription</keyword>
<dbReference type="InterPro" id="IPR036910">
    <property type="entry name" value="HMG_box_dom_sf"/>
</dbReference>
<feature type="region of interest" description="Disordered" evidence="4">
    <location>
        <begin position="235"/>
        <end position="272"/>
    </location>
</feature>
<evidence type="ECO:0000259" key="5">
    <source>
        <dbReference type="PROSITE" id="PS50118"/>
    </source>
</evidence>
<keyword evidence="7" id="KW-1185">Reference proteome</keyword>
<dbReference type="Proteomes" id="UP001383192">
    <property type="component" value="Unassembled WGS sequence"/>
</dbReference>
<dbReference type="SMART" id="SM00398">
    <property type="entry name" value="HMG"/>
    <property type="match status" value="1"/>
</dbReference>
<dbReference type="PANTHER" id="PTHR10270">
    <property type="entry name" value="SOX TRANSCRIPTION FACTOR"/>
    <property type="match status" value="1"/>
</dbReference>
<dbReference type="GO" id="GO:0001228">
    <property type="term" value="F:DNA-binding transcription activator activity, RNA polymerase II-specific"/>
    <property type="evidence" value="ECO:0007669"/>
    <property type="project" value="TreeGrafter"/>
</dbReference>
<name>A0AAW0BXU3_9AGAR</name>
<protein>
    <recommendedName>
        <fullName evidence="5">HMG box domain-containing protein</fullName>
    </recommendedName>
</protein>
<feature type="compositionally biased region" description="Low complexity" evidence="4">
    <location>
        <begin position="573"/>
        <end position="582"/>
    </location>
</feature>
<dbReference type="PANTHER" id="PTHR10270:SF161">
    <property type="entry name" value="SEX-DETERMINING REGION Y PROTEIN"/>
    <property type="match status" value="1"/>
</dbReference>
<sequence>MVPKRRRNSEDKFDDEDYHPSRRQRLMSPREDSSAERPTLTIEGAASTNILMPTSTFAMELPTFTTLSEYKEPQLNHLGTSALLHADFQEGSSTMPNREHEWVQDHAPRPSRLISLGVNATALPRSGTSLPNVNHYQFHLPSPHSPSPPPLTSIKPSKHRRLEEGDHIPRPPNCFMLFRRAFLRCNPHIPEGVKLGGFVANVWNNLPENEKSVWREEANKRKAEHRIKYPGWRYCPNHSRAKKKRQEKEEAQKRRVAEKYAGPAEQRPIQTGILSSQVRLSGRASSSAGSGQDGVARTLGMNIPSPLPITPTRLRAGYQQYSVVPGEIDVTTSRLVYSPRMPSTPVHEQRISMRLPLSRNTGINDSTEAHDRQAISGADDSDYQATQSAMGTPCLDVGSERHFVPVPCPSRYPLVQVGAELDLNAALAHANSPYVDFEALSTPGLLNSSSELPTPSTLAPSSLPNTPASGFFPSPLVLDSSSFFPLPDYQGEGSSSRQYAEGFWNPSDVDNALSLRFTSDECWSNAIGLGAIDPDLEYLLSIPLEEMQQKLEQDCDAIEGEQEGSASHDKSDASLAAVAVASSEEDGLASNEVKQEGEEGEGDIDAGFLKWFS</sequence>